<dbReference type="InterPro" id="IPR051532">
    <property type="entry name" value="Ester_Hydrolysis_Enzymes"/>
</dbReference>
<feature type="domain" description="SGNH hydrolase-type esterase" evidence="1">
    <location>
        <begin position="68"/>
        <end position="242"/>
    </location>
</feature>
<dbReference type="GO" id="GO:0016788">
    <property type="term" value="F:hydrolase activity, acting on ester bonds"/>
    <property type="evidence" value="ECO:0007669"/>
    <property type="project" value="UniProtKB-ARBA"/>
</dbReference>
<dbReference type="SUPFAM" id="SSF52266">
    <property type="entry name" value="SGNH hydrolase"/>
    <property type="match status" value="1"/>
</dbReference>
<organism evidence="2 3">
    <name type="scientific">Dyadobacter helix</name>
    <dbReference type="NCBI Taxonomy" id="2822344"/>
    <lineage>
        <taxon>Bacteria</taxon>
        <taxon>Pseudomonadati</taxon>
        <taxon>Bacteroidota</taxon>
        <taxon>Cytophagia</taxon>
        <taxon>Cytophagales</taxon>
        <taxon>Spirosomataceae</taxon>
        <taxon>Dyadobacter</taxon>
    </lineage>
</organism>
<dbReference type="Proteomes" id="UP000680038">
    <property type="component" value="Unassembled WGS sequence"/>
</dbReference>
<evidence type="ECO:0000313" key="3">
    <source>
        <dbReference type="Proteomes" id="UP000680038"/>
    </source>
</evidence>
<name>A0A916JI45_9BACT</name>
<comment type="caution">
    <text evidence="2">The sequence shown here is derived from an EMBL/GenBank/DDBJ whole genome shotgun (WGS) entry which is preliminary data.</text>
</comment>
<dbReference type="PROSITE" id="PS51318">
    <property type="entry name" value="TAT"/>
    <property type="match status" value="1"/>
</dbReference>
<gene>
    <name evidence="2" type="ORF">DYBT9275_06026</name>
</gene>
<evidence type="ECO:0000259" key="1">
    <source>
        <dbReference type="Pfam" id="PF13472"/>
    </source>
</evidence>
<protein>
    <recommendedName>
        <fullName evidence="1">SGNH hydrolase-type esterase domain-containing protein</fullName>
    </recommendedName>
</protein>
<dbReference type="InterPro" id="IPR013830">
    <property type="entry name" value="SGNH_hydro"/>
</dbReference>
<dbReference type="RefSeq" id="WP_229253038.1">
    <property type="nucleotide sequence ID" value="NZ_CAJRAF010000004.1"/>
</dbReference>
<dbReference type="CDD" id="cd00229">
    <property type="entry name" value="SGNH_hydrolase"/>
    <property type="match status" value="1"/>
</dbReference>
<reference evidence="2" key="1">
    <citation type="submission" date="2021-04" db="EMBL/GenBank/DDBJ databases">
        <authorList>
            <person name="Rodrigo-Torres L."/>
            <person name="Arahal R. D."/>
            <person name="Lucena T."/>
        </authorList>
    </citation>
    <scope>NUCLEOTIDE SEQUENCE</scope>
    <source>
        <strain evidence="2">CECT 9275</strain>
    </source>
</reference>
<keyword evidence="3" id="KW-1185">Reference proteome</keyword>
<dbReference type="InterPro" id="IPR006311">
    <property type="entry name" value="TAT_signal"/>
</dbReference>
<dbReference type="PANTHER" id="PTHR30383">
    <property type="entry name" value="THIOESTERASE 1/PROTEASE 1/LYSOPHOSPHOLIPASE L1"/>
    <property type="match status" value="1"/>
</dbReference>
<dbReference type="AlphaFoldDB" id="A0A916JI45"/>
<dbReference type="EMBL" id="CAJRAF010000004">
    <property type="protein sequence ID" value="CAG5018561.1"/>
    <property type="molecule type" value="Genomic_DNA"/>
</dbReference>
<dbReference type="Pfam" id="PF13472">
    <property type="entry name" value="Lipase_GDSL_2"/>
    <property type="match status" value="1"/>
</dbReference>
<accession>A0A916JI45</accession>
<dbReference type="Gene3D" id="3.40.50.1110">
    <property type="entry name" value="SGNH hydrolase"/>
    <property type="match status" value="1"/>
</dbReference>
<sequence>MMKNLMPSRRKFLKITGLGTALSVMVNRQVAARTVVVSPGNTGDATADLEKIAALMTAKGKPVIWLFTGDSITHGAKHTKGYRSYPEIFGERIRWELKRMRDVVVNTGISGNTTRNILDDFDWRITQFRPAVVSLMLGTNDCIRSGFTTEVFELNLETIVAKIRESGAVPVLHTPNILIPEKAPDRGATLPLYVPVIRRVAQNRNVILVDNYQYWEDSMKAGTPVYRQWLNDPIHPGETGHQEIARLMFKTLSIFDPKEPTCGGAYYEGEH</sequence>
<evidence type="ECO:0000313" key="2">
    <source>
        <dbReference type="EMBL" id="CAG5018561.1"/>
    </source>
</evidence>
<dbReference type="InterPro" id="IPR036514">
    <property type="entry name" value="SGNH_hydro_sf"/>
</dbReference>
<proteinExistence type="predicted"/>